<sequence>MSVRTYLVIVIILLCIAVVNNVVMYYKCYVDNEQDDPFIPTNVGVYRVNIYYNKYRYPENGVTEELKEFITPFKDKNFGRYVVTYNRPNSLEYRQISKLGNYQS</sequence>
<name>A0A5K0U9J6_9VIRU</name>
<keyword evidence="1" id="KW-0472">Membrane</keyword>
<organism evidence="2 3">
    <name type="scientific">Yasminevirus sp. GU-2018</name>
    <dbReference type="NCBI Taxonomy" id="2420051"/>
    <lineage>
        <taxon>Viruses</taxon>
        <taxon>Varidnaviria</taxon>
        <taxon>Bamfordvirae</taxon>
        <taxon>Nucleocytoviricota</taxon>
        <taxon>Megaviricetes</taxon>
        <taxon>Imitervirales</taxon>
        <taxon>Mimiviridae</taxon>
        <taxon>Klosneuvirinae</taxon>
        <taxon>Yasminevirus</taxon>
        <taxon>Yasminevirus saudimassiliense</taxon>
    </lineage>
</organism>
<dbReference type="Proteomes" id="UP000594342">
    <property type="component" value="Unassembled WGS sequence"/>
</dbReference>
<evidence type="ECO:0000256" key="1">
    <source>
        <dbReference type="SAM" id="Phobius"/>
    </source>
</evidence>
<keyword evidence="1" id="KW-1133">Transmembrane helix</keyword>
<evidence type="ECO:0000313" key="2">
    <source>
        <dbReference type="EMBL" id="VBB18073.1"/>
    </source>
</evidence>
<protein>
    <submittedName>
        <fullName evidence="2">Uncharacterized protein</fullName>
    </submittedName>
</protein>
<evidence type="ECO:0000313" key="3">
    <source>
        <dbReference type="Proteomes" id="UP000594342"/>
    </source>
</evidence>
<keyword evidence="3" id="KW-1185">Reference proteome</keyword>
<gene>
    <name evidence="2" type="ORF">YASMINEVIRUS_536</name>
</gene>
<dbReference type="EMBL" id="UPSH01000001">
    <property type="protein sequence ID" value="VBB18073.1"/>
    <property type="molecule type" value="Genomic_DNA"/>
</dbReference>
<proteinExistence type="predicted"/>
<comment type="caution">
    <text evidence="2">The sequence shown here is derived from an EMBL/GenBank/DDBJ whole genome shotgun (WGS) entry which is preliminary data.</text>
</comment>
<keyword evidence="1" id="KW-0812">Transmembrane</keyword>
<accession>A0A5K0U9J6</accession>
<feature type="transmembrane region" description="Helical" evidence="1">
    <location>
        <begin position="6"/>
        <end position="26"/>
    </location>
</feature>
<reference evidence="2 3" key="1">
    <citation type="submission" date="2018-10" db="EMBL/GenBank/DDBJ databases">
        <authorList>
            <consortium name="IHU Genomes"/>
        </authorList>
    </citation>
    <scope>NUCLEOTIDE SEQUENCE [LARGE SCALE GENOMIC DNA]</scope>
    <source>
        <strain evidence="2 3">A1</strain>
    </source>
</reference>